<dbReference type="InterPro" id="IPR004681">
    <property type="entry name" value="TRAP_DctM"/>
</dbReference>
<keyword evidence="4 7" id="KW-0812">Transmembrane</keyword>
<protein>
    <recommendedName>
        <fullName evidence="7">TRAP transporter large permease protein</fullName>
    </recommendedName>
</protein>
<accession>A0ABX8AVD5</accession>
<feature type="transmembrane region" description="Helical" evidence="7">
    <location>
        <begin position="351"/>
        <end position="376"/>
    </location>
</feature>
<keyword evidence="6 7" id="KW-0472">Membrane</keyword>
<evidence type="ECO:0000256" key="6">
    <source>
        <dbReference type="ARBA" id="ARBA00023136"/>
    </source>
</evidence>
<evidence type="ECO:0000259" key="8">
    <source>
        <dbReference type="Pfam" id="PF06808"/>
    </source>
</evidence>
<dbReference type="Pfam" id="PF06808">
    <property type="entry name" value="DctM"/>
    <property type="match status" value="1"/>
</dbReference>
<feature type="transmembrane region" description="Helical" evidence="7">
    <location>
        <begin position="178"/>
        <end position="201"/>
    </location>
</feature>
<dbReference type="InterPro" id="IPR010656">
    <property type="entry name" value="DctM"/>
</dbReference>
<keyword evidence="5 7" id="KW-1133">Transmembrane helix</keyword>
<evidence type="ECO:0000313" key="9">
    <source>
        <dbReference type="EMBL" id="QUS59003.1"/>
    </source>
</evidence>
<sequence length="435" mass="45613">MSPWEFIGIQMILLLVSLFILLFLGVPIAYALGLSALSYFLIEQPMLIGILPQRLFAGINNYALISLPLFILMGFVMNIGGITERLLNLSLFFVGRFKGGLGLVNVVASMIFGGISGSSASDTASIGSVLIPEMRKRGYPASFAAGITVASSTMGMVIPPSVPMVIYAIVAQESVGQLFLGGLIPGLLIGVFQLAIVYWVSKRKNFPTQPIAWTFENAIAQVKGAGLVVIMPILIVGSVVFGIATPTESAGLGVLYGLILGFFLTGLGSLKRLPESMRVAILTSAKIMMIIAFSQLYIWVLALERVPDMLAAYVVSLDLGPTALMLVIAVVILIAGTFIDVSPAILLLTPVLLPAATATGVSGVQFGVVLVSGLAVGACTPPVGNCLNVCAAIARMGIGSIFVGAAPFLLGNVAVLILICLFPQLVLWVPSLVFP</sequence>
<feature type="transmembrane region" description="Helical" evidence="7">
    <location>
        <begin position="62"/>
        <end position="80"/>
    </location>
</feature>
<evidence type="ECO:0000313" key="10">
    <source>
        <dbReference type="Proteomes" id="UP000680706"/>
    </source>
</evidence>
<evidence type="ECO:0000256" key="2">
    <source>
        <dbReference type="ARBA" id="ARBA00022475"/>
    </source>
</evidence>
<reference evidence="9 10" key="1">
    <citation type="journal article" date="2021" name="Angew. Chem. Int. Ed. Engl.">
        <title>A novel family of nonribosomal peptides modulate collective behavior in Pseudovibrio bacteria isolated from marine sponges.</title>
        <authorList>
            <person name="Ioca L.P."/>
            <person name="Dai Y."/>
            <person name="Kunakom S."/>
            <person name="Diaz-Espinosa J."/>
            <person name="Krunic A."/>
            <person name="Crnkovic C.M."/>
            <person name="Orjala J."/>
            <person name="Sanchez L.M."/>
            <person name="Ferreira A.G."/>
            <person name="Berlinck R.G.S."/>
            <person name="Eustaquio A.S."/>
        </authorList>
    </citation>
    <scope>NUCLEOTIDE SEQUENCE [LARGE SCALE GENOMIC DNA]</scope>
    <source>
        <strain evidence="9 10">Ab134</strain>
        <plasmid evidence="9 10">pAb134-03</plasmid>
    </source>
</reference>
<proteinExistence type="inferred from homology"/>
<evidence type="ECO:0000256" key="5">
    <source>
        <dbReference type="ARBA" id="ARBA00022989"/>
    </source>
</evidence>
<dbReference type="EMBL" id="CP074129">
    <property type="protein sequence ID" value="QUS59003.1"/>
    <property type="molecule type" value="Genomic_DNA"/>
</dbReference>
<feature type="transmembrane region" description="Helical" evidence="7">
    <location>
        <begin position="222"/>
        <end position="244"/>
    </location>
</feature>
<dbReference type="PIRSF" id="PIRSF006066">
    <property type="entry name" value="HI0050"/>
    <property type="match status" value="1"/>
</dbReference>
<evidence type="ECO:0000256" key="7">
    <source>
        <dbReference type="RuleBase" id="RU369079"/>
    </source>
</evidence>
<feature type="domain" description="TRAP C4-dicarboxylate transport system permease DctM subunit" evidence="8">
    <location>
        <begin position="15"/>
        <end position="425"/>
    </location>
</feature>
<name>A0ABX8AVD5_9HYPH</name>
<dbReference type="RefSeq" id="WP_143508368.1">
    <property type="nucleotide sequence ID" value="NZ_CP074129.1"/>
</dbReference>
<evidence type="ECO:0000256" key="3">
    <source>
        <dbReference type="ARBA" id="ARBA00022519"/>
    </source>
</evidence>
<dbReference type="Proteomes" id="UP000680706">
    <property type="component" value="Plasmid pAb134-03"/>
</dbReference>
<comment type="caution">
    <text evidence="7">Lacks conserved residue(s) required for the propagation of feature annotation.</text>
</comment>
<keyword evidence="9" id="KW-0614">Plasmid</keyword>
<geneLocation type="plasmid" evidence="9 10">
    <name>pAb134-03</name>
</geneLocation>
<keyword evidence="7" id="KW-0813">Transport</keyword>
<evidence type="ECO:0000256" key="4">
    <source>
        <dbReference type="ARBA" id="ARBA00022692"/>
    </source>
</evidence>
<dbReference type="PANTHER" id="PTHR33362">
    <property type="entry name" value="SIALIC ACID TRAP TRANSPORTER PERMEASE PROTEIN SIAT-RELATED"/>
    <property type="match status" value="1"/>
</dbReference>
<comment type="subcellular location">
    <subcellularLocation>
        <location evidence="1 7">Cell inner membrane</location>
        <topology evidence="1 7">Multi-pass membrane protein</topology>
    </subcellularLocation>
</comment>
<keyword evidence="2" id="KW-1003">Cell membrane</keyword>
<comment type="function">
    <text evidence="7">Part of the tripartite ATP-independent periplasmic (TRAP) transport system.</text>
</comment>
<feature type="transmembrane region" description="Helical" evidence="7">
    <location>
        <begin position="100"/>
        <end position="118"/>
    </location>
</feature>
<comment type="subunit">
    <text evidence="7">The complex comprises the extracytoplasmic solute receptor protein and the two transmembrane proteins.</text>
</comment>
<comment type="similarity">
    <text evidence="7">Belongs to the TRAP transporter large permease family.</text>
</comment>
<evidence type="ECO:0000256" key="1">
    <source>
        <dbReference type="ARBA" id="ARBA00004429"/>
    </source>
</evidence>
<feature type="transmembrane region" description="Helical" evidence="7">
    <location>
        <begin position="250"/>
        <end position="267"/>
    </location>
</feature>
<gene>
    <name evidence="9" type="ORF">KGB56_26265</name>
</gene>
<dbReference type="NCBIfam" id="TIGR00786">
    <property type="entry name" value="dctM"/>
    <property type="match status" value="1"/>
</dbReference>
<feature type="transmembrane region" description="Helical" evidence="7">
    <location>
        <begin position="279"/>
        <end position="299"/>
    </location>
</feature>
<keyword evidence="3 7" id="KW-0997">Cell inner membrane</keyword>
<feature type="transmembrane region" description="Helical" evidence="7">
    <location>
        <begin position="12"/>
        <end position="42"/>
    </location>
</feature>
<keyword evidence="10" id="KW-1185">Reference proteome</keyword>
<organism evidence="9 10">
    <name type="scientific">Pseudovibrio brasiliensis</name>
    <dbReference type="NCBI Taxonomy" id="1898042"/>
    <lineage>
        <taxon>Bacteria</taxon>
        <taxon>Pseudomonadati</taxon>
        <taxon>Pseudomonadota</taxon>
        <taxon>Alphaproteobacteria</taxon>
        <taxon>Hyphomicrobiales</taxon>
        <taxon>Stappiaceae</taxon>
        <taxon>Pseudovibrio</taxon>
    </lineage>
</organism>
<feature type="transmembrane region" description="Helical" evidence="7">
    <location>
        <begin position="319"/>
        <end position="339"/>
    </location>
</feature>